<dbReference type="Proteomes" id="UP001500457">
    <property type="component" value="Unassembled WGS sequence"/>
</dbReference>
<evidence type="ECO:0000313" key="5">
    <source>
        <dbReference type="Proteomes" id="UP001500457"/>
    </source>
</evidence>
<dbReference type="Pfam" id="PF13692">
    <property type="entry name" value="Glyco_trans_1_4"/>
    <property type="match status" value="1"/>
</dbReference>
<evidence type="ECO:0000256" key="2">
    <source>
        <dbReference type="ARBA" id="ARBA00022679"/>
    </source>
</evidence>
<dbReference type="RefSeq" id="WP_274229659.1">
    <property type="nucleotide sequence ID" value="NZ_BAABHQ010000002.1"/>
</dbReference>
<proteinExistence type="predicted"/>
<sequence>MNARIVHVSQPTTEGVPRCIVALVRHQVARGCRVVVVSPTDGWLAAEAVEAGAQHVPWSADRNPNLAVPGEVRRLRRALRDLDHDLVHLHSSKAGLVGRLAVRGAVPTVFQPHAWSFLAVPDVLSRATVAWERTALRWTHRVVCVSESEREQAEEAGVGLGDRARVVPNSVDTDRFAPRDRSEARRRLGLPADRSLAVCVGRLCEQKGQDVLLRAWRSVRRELSGASLALVGQGPWRDRLAADAGDGVDFVGSSTGPADWYAAADVVVVPSRWEGMALVPLEASAGARSVVMTDVAGARETVPEGCGVIVAREDPDSLAAAVVARLRDPALAEREGAAARAHVVAHHGLETWGGHMLAAYDGLPGARL</sequence>
<evidence type="ECO:0000259" key="3">
    <source>
        <dbReference type="Pfam" id="PF13439"/>
    </source>
</evidence>
<dbReference type="InterPro" id="IPR050194">
    <property type="entry name" value="Glycosyltransferase_grp1"/>
</dbReference>
<dbReference type="CDD" id="cd03801">
    <property type="entry name" value="GT4_PimA-like"/>
    <property type="match status" value="1"/>
</dbReference>
<gene>
    <name evidence="4" type="ORF">GCM10023203_10430</name>
</gene>
<keyword evidence="2" id="KW-0808">Transferase</keyword>
<dbReference type="PANTHER" id="PTHR45947">
    <property type="entry name" value="SULFOQUINOVOSYL TRANSFERASE SQD2"/>
    <property type="match status" value="1"/>
</dbReference>
<keyword evidence="5" id="KW-1185">Reference proteome</keyword>
<dbReference type="Gene3D" id="3.40.50.2000">
    <property type="entry name" value="Glycogen Phosphorylase B"/>
    <property type="match status" value="2"/>
</dbReference>
<dbReference type="InterPro" id="IPR028098">
    <property type="entry name" value="Glyco_trans_4-like_N"/>
</dbReference>
<dbReference type="Pfam" id="PF13439">
    <property type="entry name" value="Glyco_transf_4"/>
    <property type="match status" value="1"/>
</dbReference>
<keyword evidence="1" id="KW-0328">Glycosyltransferase</keyword>
<organism evidence="4 5">
    <name type="scientific">Actinomycetospora straminea</name>
    <dbReference type="NCBI Taxonomy" id="663607"/>
    <lineage>
        <taxon>Bacteria</taxon>
        <taxon>Bacillati</taxon>
        <taxon>Actinomycetota</taxon>
        <taxon>Actinomycetes</taxon>
        <taxon>Pseudonocardiales</taxon>
        <taxon>Pseudonocardiaceae</taxon>
        <taxon>Actinomycetospora</taxon>
    </lineage>
</organism>
<comment type="caution">
    <text evidence="4">The sequence shown here is derived from an EMBL/GenBank/DDBJ whole genome shotgun (WGS) entry which is preliminary data.</text>
</comment>
<dbReference type="EMBL" id="BAABHQ010000002">
    <property type="protein sequence ID" value="GAA4864452.1"/>
    <property type="molecule type" value="Genomic_DNA"/>
</dbReference>
<evidence type="ECO:0000313" key="4">
    <source>
        <dbReference type="EMBL" id="GAA4864452.1"/>
    </source>
</evidence>
<evidence type="ECO:0000256" key="1">
    <source>
        <dbReference type="ARBA" id="ARBA00022676"/>
    </source>
</evidence>
<reference evidence="5" key="1">
    <citation type="journal article" date="2019" name="Int. J. Syst. Evol. Microbiol.">
        <title>The Global Catalogue of Microorganisms (GCM) 10K type strain sequencing project: providing services to taxonomists for standard genome sequencing and annotation.</title>
        <authorList>
            <consortium name="The Broad Institute Genomics Platform"/>
            <consortium name="The Broad Institute Genome Sequencing Center for Infectious Disease"/>
            <person name="Wu L."/>
            <person name="Ma J."/>
        </authorList>
    </citation>
    <scope>NUCLEOTIDE SEQUENCE [LARGE SCALE GENOMIC DNA]</scope>
    <source>
        <strain evidence="5">JCM 17983</strain>
    </source>
</reference>
<accession>A0ABP9E345</accession>
<dbReference type="SUPFAM" id="SSF53756">
    <property type="entry name" value="UDP-Glycosyltransferase/glycogen phosphorylase"/>
    <property type="match status" value="1"/>
</dbReference>
<protein>
    <submittedName>
        <fullName evidence="4">Glycosyltransferase</fullName>
    </submittedName>
</protein>
<dbReference type="PANTHER" id="PTHR45947:SF3">
    <property type="entry name" value="SULFOQUINOVOSYL TRANSFERASE SQD2"/>
    <property type="match status" value="1"/>
</dbReference>
<name>A0ABP9E345_9PSEU</name>
<feature type="domain" description="Glycosyltransferase subfamily 4-like N-terminal" evidence="3">
    <location>
        <begin position="15"/>
        <end position="175"/>
    </location>
</feature>